<evidence type="ECO:0000256" key="3">
    <source>
        <dbReference type="ARBA" id="ARBA00023136"/>
    </source>
</evidence>
<evidence type="ECO:0000256" key="5">
    <source>
        <dbReference type="ARBA" id="ARBA00023288"/>
    </source>
</evidence>
<evidence type="ECO:0000313" key="9">
    <source>
        <dbReference type="Proteomes" id="UP001266099"/>
    </source>
</evidence>
<evidence type="ECO:0000256" key="4">
    <source>
        <dbReference type="ARBA" id="ARBA00023139"/>
    </source>
</evidence>
<keyword evidence="2 7" id="KW-0732">Signal</keyword>
<name>A0ABU1T063_9ACTO</name>
<sequence length="295" mass="31865">MKKKVLFALTSAAILALSGCAGTSSEDGKSNTATAKETTQVRVGLTGTFNEDIWKIVKDDLQDEGIEIKTVQFANYSLPNAALAAGDIELNAFQHHAFLQDEIKNHGYDLTPIGDTYIVTMSIFSDQIKDLKELKAGDKVALPNDATNGGRALKLLAAAGIIELDSAKGDTPEVSDITKNELNLQFQEVDANLVPSLIPDVAIAVVNGNYALDAKLPAEQKLFTEKEWNSNAYYLNITARTADKDNPTYQRIAQAYQTAKVQQLFAAEFKGNLISAWDQPDGQKAGEAPKGLSAK</sequence>
<dbReference type="PIRSF" id="PIRSF002854">
    <property type="entry name" value="MetQ"/>
    <property type="match status" value="1"/>
</dbReference>
<organism evidence="8 9">
    <name type="scientific">Arcanobacterium hippocoleae</name>
    <dbReference type="NCBI Taxonomy" id="149017"/>
    <lineage>
        <taxon>Bacteria</taxon>
        <taxon>Bacillati</taxon>
        <taxon>Actinomycetota</taxon>
        <taxon>Actinomycetes</taxon>
        <taxon>Actinomycetales</taxon>
        <taxon>Actinomycetaceae</taxon>
        <taxon>Arcanobacterium</taxon>
    </lineage>
</organism>
<evidence type="ECO:0000313" key="8">
    <source>
        <dbReference type="EMBL" id="MDR6938713.1"/>
    </source>
</evidence>
<comment type="subcellular location">
    <subcellularLocation>
        <location evidence="1">Membrane</location>
        <topology evidence="1">Lipid-anchor</topology>
    </subcellularLocation>
</comment>
<comment type="similarity">
    <text evidence="6">Belongs to the nlpA lipoprotein family.</text>
</comment>
<keyword evidence="5 6" id="KW-0449">Lipoprotein</keyword>
<dbReference type="Proteomes" id="UP001266099">
    <property type="component" value="Unassembled WGS sequence"/>
</dbReference>
<reference evidence="8 9" key="1">
    <citation type="submission" date="2023-07" db="EMBL/GenBank/DDBJ databases">
        <title>Sequencing the genomes of 1000 actinobacteria strains.</title>
        <authorList>
            <person name="Klenk H.-P."/>
        </authorList>
    </citation>
    <scope>NUCLEOTIDE SEQUENCE [LARGE SCALE GENOMIC DNA]</scope>
    <source>
        <strain evidence="8 9">DSM 15539</strain>
    </source>
</reference>
<dbReference type="PROSITE" id="PS51257">
    <property type="entry name" value="PROKAR_LIPOPROTEIN"/>
    <property type="match status" value="1"/>
</dbReference>
<proteinExistence type="inferred from homology"/>
<gene>
    <name evidence="8" type="ORF">J2S36_000256</name>
</gene>
<dbReference type="InterPro" id="IPR004872">
    <property type="entry name" value="Lipoprotein_NlpA"/>
</dbReference>
<evidence type="ECO:0000256" key="2">
    <source>
        <dbReference type="ARBA" id="ARBA00022729"/>
    </source>
</evidence>
<evidence type="ECO:0000256" key="1">
    <source>
        <dbReference type="ARBA" id="ARBA00004635"/>
    </source>
</evidence>
<dbReference type="PANTHER" id="PTHR30429">
    <property type="entry name" value="D-METHIONINE-BINDING LIPOPROTEIN METQ"/>
    <property type="match status" value="1"/>
</dbReference>
<comment type="caution">
    <text evidence="8">The sequence shown here is derived from an EMBL/GenBank/DDBJ whole genome shotgun (WGS) entry which is preliminary data.</text>
</comment>
<evidence type="ECO:0000256" key="6">
    <source>
        <dbReference type="PIRNR" id="PIRNR002854"/>
    </source>
</evidence>
<keyword evidence="3" id="KW-0472">Membrane</keyword>
<dbReference type="PANTHER" id="PTHR30429:SF3">
    <property type="entry name" value="LIPOPROTEIN"/>
    <property type="match status" value="1"/>
</dbReference>
<protein>
    <recommendedName>
        <fullName evidence="6">Lipoprotein</fullName>
    </recommendedName>
</protein>
<feature type="chain" id="PRO_5045134992" description="Lipoprotein" evidence="7">
    <location>
        <begin position="22"/>
        <end position="295"/>
    </location>
</feature>
<accession>A0ABU1T063</accession>
<dbReference type="Pfam" id="PF03180">
    <property type="entry name" value="Lipoprotein_9"/>
    <property type="match status" value="1"/>
</dbReference>
<dbReference type="SUPFAM" id="SSF53850">
    <property type="entry name" value="Periplasmic binding protein-like II"/>
    <property type="match status" value="1"/>
</dbReference>
<feature type="signal peptide" evidence="7">
    <location>
        <begin position="1"/>
        <end position="21"/>
    </location>
</feature>
<evidence type="ECO:0000256" key="7">
    <source>
        <dbReference type="SAM" id="SignalP"/>
    </source>
</evidence>
<dbReference type="RefSeq" id="WP_309954741.1">
    <property type="nucleotide sequence ID" value="NZ_JAVDUJ010000001.1"/>
</dbReference>
<dbReference type="Gene3D" id="3.40.190.10">
    <property type="entry name" value="Periplasmic binding protein-like II"/>
    <property type="match status" value="2"/>
</dbReference>
<keyword evidence="9" id="KW-1185">Reference proteome</keyword>
<dbReference type="EMBL" id="JAVDUJ010000001">
    <property type="protein sequence ID" value="MDR6938713.1"/>
    <property type="molecule type" value="Genomic_DNA"/>
</dbReference>
<keyword evidence="4" id="KW-0564">Palmitate</keyword>